<gene>
    <name evidence="7" type="ORF">C8A01DRAFT_40965</name>
</gene>
<keyword evidence="6" id="KW-0560">Oxidoreductase</keyword>
<evidence type="ECO:0000256" key="6">
    <source>
        <dbReference type="ARBA" id="ARBA00023002"/>
    </source>
</evidence>
<dbReference type="Proteomes" id="UP001303115">
    <property type="component" value="Unassembled WGS sequence"/>
</dbReference>
<keyword evidence="8" id="KW-1185">Reference proteome</keyword>
<keyword evidence="4" id="KW-0274">FAD</keyword>
<dbReference type="InterPro" id="IPR050775">
    <property type="entry name" value="FAD-binding_Monooxygenases"/>
</dbReference>
<dbReference type="Gene3D" id="3.50.50.60">
    <property type="entry name" value="FAD/NAD(P)-binding domain"/>
    <property type="match status" value="2"/>
</dbReference>
<dbReference type="InterPro" id="IPR036188">
    <property type="entry name" value="FAD/NAD-bd_sf"/>
</dbReference>
<comment type="caution">
    <text evidence="7">The sequence shown here is derived from an EMBL/GenBank/DDBJ whole genome shotgun (WGS) entry which is preliminary data.</text>
</comment>
<evidence type="ECO:0000256" key="2">
    <source>
        <dbReference type="ARBA" id="ARBA00010139"/>
    </source>
</evidence>
<name>A0AAN6P895_9PEZI</name>
<evidence type="ECO:0000256" key="4">
    <source>
        <dbReference type="ARBA" id="ARBA00022827"/>
    </source>
</evidence>
<dbReference type="Pfam" id="PF13738">
    <property type="entry name" value="Pyr_redox_3"/>
    <property type="match status" value="1"/>
</dbReference>
<sequence>MKGGAPECVSALASPQFKTAQRLLPTYQDDARAASLARDPVARETKVLIVGAGLSGVVAAVKLIGQVVEDLLMVDKAAGFGGTWYYNRYPGLACDIESSIYLPFLEETGYLPKERFSAGPEVLEQFDRVVAKWNLKSKAYLQTRIQSIVWDEAMRRWHVRTDRADHFTAQFVVVATGMFHAPKLPDIPGIDGFRSAQFHSGRWDYDITGGDTNGNMTKLADKRVGIIGSGASAMGIVPLLADSAKKVLVFQRTPSTIWARENWKNGPRRHGGVPLARLAAGAHGPRRRHLFREAKAAGVTIRPEGIPELIRLADFRHMEDMRQLVERTVHDRATVDKLKPWYAFMCKRPGFHIDYLKAFNKPNVELVDTDGKGVSRLTATGVVANGSEHEVDVLVYATGYDFFVSGGLRERTGIEVIGAKGQSLDEKWAKEYPSTLFGVHVRDFPNLFIIGPVQAAIGLSWLHTASVAADHIAAVVARDWARQVEQGRDMRLRFGQSCSPGYYNNEGKAEDAFTRWGSYSKGVNKWSKIMPEWREEGSMKGLERR</sequence>
<dbReference type="AlphaFoldDB" id="A0AAN6P895"/>
<dbReference type="PANTHER" id="PTHR43098:SF2">
    <property type="entry name" value="FAD-BINDING MONOOXYGENASE AUSB-RELATED"/>
    <property type="match status" value="1"/>
</dbReference>
<protein>
    <submittedName>
        <fullName evidence="7">Cyclohexanone monooxygenase</fullName>
    </submittedName>
</protein>
<evidence type="ECO:0000256" key="3">
    <source>
        <dbReference type="ARBA" id="ARBA00022630"/>
    </source>
</evidence>
<reference evidence="8" key="1">
    <citation type="journal article" date="2023" name="Mol. Phylogenet. Evol.">
        <title>Genome-scale phylogeny and comparative genomics of the fungal order Sordariales.</title>
        <authorList>
            <person name="Hensen N."/>
            <person name="Bonometti L."/>
            <person name="Westerberg I."/>
            <person name="Brannstrom I.O."/>
            <person name="Guillou S."/>
            <person name="Cros-Aarteil S."/>
            <person name="Calhoun S."/>
            <person name="Haridas S."/>
            <person name="Kuo A."/>
            <person name="Mondo S."/>
            <person name="Pangilinan J."/>
            <person name="Riley R."/>
            <person name="LaButti K."/>
            <person name="Andreopoulos B."/>
            <person name="Lipzen A."/>
            <person name="Chen C."/>
            <person name="Yan M."/>
            <person name="Daum C."/>
            <person name="Ng V."/>
            <person name="Clum A."/>
            <person name="Steindorff A."/>
            <person name="Ohm R.A."/>
            <person name="Martin F."/>
            <person name="Silar P."/>
            <person name="Natvig D.O."/>
            <person name="Lalanne C."/>
            <person name="Gautier V."/>
            <person name="Ament-Velasquez S.L."/>
            <person name="Kruys A."/>
            <person name="Hutchinson M.I."/>
            <person name="Powell A.J."/>
            <person name="Barry K."/>
            <person name="Miller A.N."/>
            <person name="Grigoriev I.V."/>
            <person name="Debuchy R."/>
            <person name="Gladieux P."/>
            <person name="Hiltunen Thoren M."/>
            <person name="Johannesson H."/>
        </authorList>
    </citation>
    <scope>NUCLEOTIDE SEQUENCE [LARGE SCALE GENOMIC DNA]</scope>
    <source>
        <strain evidence="8">CBS 284.82</strain>
    </source>
</reference>
<dbReference type="PANTHER" id="PTHR43098">
    <property type="entry name" value="L-ORNITHINE N(5)-MONOOXYGENASE-RELATED"/>
    <property type="match status" value="1"/>
</dbReference>
<keyword evidence="7" id="KW-0503">Monooxygenase</keyword>
<comment type="cofactor">
    <cofactor evidence="1">
        <name>FAD</name>
        <dbReference type="ChEBI" id="CHEBI:57692"/>
    </cofactor>
</comment>
<keyword evidence="3" id="KW-0285">Flavoprotein</keyword>
<evidence type="ECO:0000313" key="8">
    <source>
        <dbReference type="Proteomes" id="UP001303115"/>
    </source>
</evidence>
<comment type="similarity">
    <text evidence="2">Belongs to the FAD-binding monooxygenase family.</text>
</comment>
<evidence type="ECO:0000256" key="1">
    <source>
        <dbReference type="ARBA" id="ARBA00001974"/>
    </source>
</evidence>
<dbReference type="EMBL" id="MU854593">
    <property type="protein sequence ID" value="KAK4032585.1"/>
    <property type="molecule type" value="Genomic_DNA"/>
</dbReference>
<keyword evidence="5" id="KW-0521">NADP</keyword>
<evidence type="ECO:0000313" key="7">
    <source>
        <dbReference type="EMBL" id="KAK4032585.1"/>
    </source>
</evidence>
<accession>A0AAN6P895</accession>
<organism evidence="7 8">
    <name type="scientific">Parachaetomium inaequale</name>
    <dbReference type="NCBI Taxonomy" id="2588326"/>
    <lineage>
        <taxon>Eukaryota</taxon>
        <taxon>Fungi</taxon>
        <taxon>Dikarya</taxon>
        <taxon>Ascomycota</taxon>
        <taxon>Pezizomycotina</taxon>
        <taxon>Sordariomycetes</taxon>
        <taxon>Sordariomycetidae</taxon>
        <taxon>Sordariales</taxon>
        <taxon>Chaetomiaceae</taxon>
        <taxon>Parachaetomium</taxon>
    </lineage>
</organism>
<dbReference type="GO" id="GO:0004497">
    <property type="term" value="F:monooxygenase activity"/>
    <property type="evidence" value="ECO:0007669"/>
    <property type="project" value="UniProtKB-KW"/>
</dbReference>
<dbReference type="SUPFAM" id="SSF51905">
    <property type="entry name" value="FAD/NAD(P)-binding domain"/>
    <property type="match status" value="1"/>
</dbReference>
<evidence type="ECO:0000256" key="5">
    <source>
        <dbReference type="ARBA" id="ARBA00022857"/>
    </source>
</evidence>
<proteinExistence type="inferred from homology"/>